<reference evidence="2" key="1">
    <citation type="submission" date="2022-07" db="EMBL/GenBank/DDBJ databases">
        <authorList>
            <person name="Trinca V."/>
            <person name="Uliana J.V.C."/>
            <person name="Torres T.T."/>
            <person name="Ward R.J."/>
            <person name="Monesi N."/>
        </authorList>
    </citation>
    <scope>NUCLEOTIDE SEQUENCE</scope>
    <source>
        <strain evidence="2">HSMRA1968</strain>
        <tissue evidence="2">Whole embryos</tissue>
    </source>
</reference>
<feature type="signal peptide" evidence="1">
    <location>
        <begin position="1"/>
        <end position="34"/>
    </location>
</feature>
<dbReference type="Proteomes" id="UP001151699">
    <property type="component" value="Unassembled WGS sequence"/>
</dbReference>
<dbReference type="AlphaFoldDB" id="A0A9Q0ML63"/>
<feature type="chain" id="PRO_5040316090" evidence="1">
    <location>
        <begin position="35"/>
        <end position="150"/>
    </location>
</feature>
<accession>A0A9Q0ML63</accession>
<gene>
    <name evidence="2" type="ORF">Bhyg_16815</name>
</gene>
<name>A0A9Q0ML63_9DIPT</name>
<evidence type="ECO:0000313" key="2">
    <source>
        <dbReference type="EMBL" id="KAJ6633398.1"/>
    </source>
</evidence>
<organism evidence="2 3">
    <name type="scientific">Pseudolycoriella hygida</name>
    <dbReference type="NCBI Taxonomy" id="35572"/>
    <lineage>
        <taxon>Eukaryota</taxon>
        <taxon>Metazoa</taxon>
        <taxon>Ecdysozoa</taxon>
        <taxon>Arthropoda</taxon>
        <taxon>Hexapoda</taxon>
        <taxon>Insecta</taxon>
        <taxon>Pterygota</taxon>
        <taxon>Neoptera</taxon>
        <taxon>Endopterygota</taxon>
        <taxon>Diptera</taxon>
        <taxon>Nematocera</taxon>
        <taxon>Sciaroidea</taxon>
        <taxon>Sciaridae</taxon>
        <taxon>Pseudolycoriella</taxon>
    </lineage>
</organism>
<keyword evidence="3" id="KW-1185">Reference proteome</keyword>
<evidence type="ECO:0000256" key="1">
    <source>
        <dbReference type="SAM" id="SignalP"/>
    </source>
</evidence>
<protein>
    <submittedName>
        <fullName evidence="2">Uncharacterized protein</fullName>
    </submittedName>
</protein>
<proteinExistence type="predicted"/>
<evidence type="ECO:0000313" key="3">
    <source>
        <dbReference type="Proteomes" id="UP001151699"/>
    </source>
</evidence>
<sequence length="150" mass="16698">MTGHSKCRIAVKQTNYLQNMKNFILILLLSTVCAYPLNENEENGQENVPMESYVNEQIDDQLAENTEETKDMTDNDAQPEVHPEALAPLFQPEEVSHLVQQALDLNRNIQTSLNIENWNGGTVNSGLSIGTAYFISDVHCTGAQCSVKLT</sequence>
<comment type="caution">
    <text evidence="2">The sequence shown here is derived from an EMBL/GenBank/DDBJ whole genome shotgun (WGS) entry which is preliminary data.</text>
</comment>
<keyword evidence="1" id="KW-0732">Signal</keyword>
<dbReference type="EMBL" id="WJQU01002038">
    <property type="protein sequence ID" value="KAJ6633398.1"/>
    <property type="molecule type" value="Genomic_DNA"/>
</dbReference>